<name>A0A1G9Z4Q3_9PSED</name>
<feature type="signal peptide" evidence="1">
    <location>
        <begin position="1"/>
        <end position="23"/>
    </location>
</feature>
<reference evidence="3 4" key="2">
    <citation type="submission" date="2016-10" db="EMBL/GenBank/DDBJ databases">
        <authorList>
            <person name="de Groot N.N."/>
        </authorList>
    </citation>
    <scope>NUCLEOTIDE SEQUENCE [LARGE SCALE GENOMIC DNA]</scope>
    <source>
        <strain evidence="3 4">BS2772</strain>
    </source>
</reference>
<dbReference type="Proteomes" id="UP000748067">
    <property type="component" value="Unassembled WGS sequence"/>
</dbReference>
<reference evidence="2 5" key="1">
    <citation type="submission" date="2015-01" db="EMBL/GenBank/DDBJ databases">
        <title>Genome Sequence of Pseudomonas antarctica CMS 35.</title>
        <authorList>
            <person name="Voget S."/>
            <person name="Chow J."/>
            <person name="Daniel R."/>
            <person name="Streit W."/>
        </authorList>
    </citation>
    <scope>NUCLEOTIDE SEQUENCE [LARGE SCALE GENOMIC DNA]</scope>
    <source>
        <strain evidence="2 5">CMS 35</strain>
    </source>
</reference>
<sequence length="83" mass="8953">MHLPAITAAFVALTPLPPSLVYAATPITYVAIYRGPAGGDDCSESVQRALQRLSPIACFIRTGRTLPKRMGIALYDCCDLSQR</sequence>
<evidence type="ECO:0000256" key="1">
    <source>
        <dbReference type="SAM" id="SignalP"/>
    </source>
</evidence>
<protein>
    <submittedName>
        <fullName evidence="3">Uncharacterized protein</fullName>
    </submittedName>
</protein>
<accession>A0A1G9Z4Q3</accession>
<organism evidence="3 4">
    <name type="scientific">Pseudomonas antarctica</name>
    <dbReference type="NCBI Taxonomy" id="219572"/>
    <lineage>
        <taxon>Bacteria</taxon>
        <taxon>Pseudomonadati</taxon>
        <taxon>Pseudomonadota</taxon>
        <taxon>Gammaproteobacteria</taxon>
        <taxon>Pseudomonadales</taxon>
        <taxon>Pseudomonadaceae</taxon>
        <taxon>Pseudomonas</taxon>
    </lineage>
</organism>
<dbReference type="EMBL" id="JXDI01000001">
    <property type="protein sequence ID" value="KAF2411010.1"/>
    <property type="molecule type" value="Genomic_DNA"/>
</dbReference>
<feature type="chain" id="PRO_5009246433" evidence="1">
    <location>
        <begin position="24"/>
        <end position="83"/>
    </location>
</feature>
<keyword evidence="5" id="KW-1185">Reference proteome</keyword>
<keyword evidence="1" id="KW-0732">Signal</keyword>
<proteinExistence type="predicted"/>
<dbReference type="Proteomes" id="UP000182470">
    <property type="component" value="Chromosome I"/>
</dbReference>
<dbReference type="EMBL" id="LT629704">
    <property type="protein sequence ID" value="SDN16362.1"/>
    <property type="molecule type" value="Genomic_DNA"/>
</dbReference>
<gene>
    <name evidence="2" type="ORF">PSAN_34440</name>
    <name evidence="3" type="ORF">SAMN04490179_2868</name>
</gene>
<evidence type="ECO:0000313" key="4">
    <source>
        <dbReference type="Proteomes" id="UP000182470"/>
    </source>
</evidence>
<evidence type="ECO:0000313" key="2">
    <source>
        <dbReference type="EMBL" id="KAF2411010.1"/>
    </source>
</evidence>
<evidence type="ECO:0000313" key="3">
    <source>
        <dbReference type="EMBL" id="SDN16362.1"/>
    </source>
</evidence>
<evidence type="ECO:0000313" key="5">
    <source>
        <dbReference type="Proteomes" id="UP000748067"/>
    </source>
</evidence>
<dbReference type="AlphaFoldDB" id="A0A1G9Z4Q3"/>